<dbReference type="GO" id="GO:0140359">
    <property type="term" value="F:ABC-type transporter activity"/>
    <property type="evidence" value="ECO:0007669"/>
    <property type="project" value="InterPro"/>
</dbReference>
<reference evidence="2 3" key="1">
    <citation type="submission" date="2017-10" db="EMBL/GenBank/DDBJ databases">
        <title>Bacillus sp. nov., a halophilic bacterium isolated from a Yangshapao Lake.</title>
        <authorList>
            <person name="Wang H."/>
        </authorList>
    </citation>
    <scope>NUCLEOTIDE SEQUENCE [LARGE SCALE GENOMIC DNA]</scope>
    <source>
        <strain evidence="2 3">YSP-3</strain>
    </source>
</reference>
<evidence type="ECO:0000256" key="1">
    <source>
        <dbReference type="SAM" id="Phobius"/>
    </source>
</evidence>
<name>A0A2W0H736_9BACI</name>
<feature type="transmembrane region" description="Helical" evidence="1">
    <location>
        <begin position="238"/>
        <end position="263"/>
    </location>
</feature>
<feature type="transmembrane region" description="Helical" evidence="1">
    <location>
        <begin position="283"/>
        <end position="311"/>
    </location>
</feature>
<dbReference type="GO" id="GO:0005886">
    <property type="term" value="C:plasma membrane"/>
    <property type="evidence" value="ECO:0007669"/>
    <property type="project" value="UniProtKB-SubCell"/>
</dbReference>
<feature type="transmembrane region" description="Helical" evidence="1">
    <location>
        <begin position="210"/>
        <end position="231"/>
    </location>
</feature>
<dbReference type="RefSeq" id="WP_110520339.1">
    <property type="nucleotide sequence ID" value="NZ_PDOF01000002.1"/>
</dbReference>
<dbReference type="Proteomes" id="UP000248066">
    <property type="component" value="Unassembled WGS sequence"/>
</dbReference>
<comment type="caution">
    <text evidence="2">The sequence shown here is derived from an EMBL/GenBank/DDBJ whole genome shotgun (WGS) entry which is preliminary data.</text>
</comment>
<dbReference type="OrthoDB" id="8613028at2"/>
<feature type="transmembrane region" description="Helical" evidence="1">
    <location>
        <begin position="20"/>
        <end position="39"/>
    </location>
</feature>
<gene>
    <name evidence="2" type="ORF">CR205_12590</name>
</gene>
<feature type="transmembrane region" description="Helical" evidence="1">
    <location>
        <begin position="108"/>
        <end position="129"/>
    </location>
</feature>
<keyword evidence="3" id="KW-1185">Reference proteome</keyword>
<dbReference type="AlphaFoldDB" id="A0A2W0H736"/>
<keyword evidence="1" id="KW-1133">Transmembrane helix</keyword>
<protein>
    <recommendedName>
        <fullName evidence="4">ABC transporter permease</fullName>
    </recommendedName>
</protein>
<proteinExistence type="predicted"/>
<dbReference type="PANTHER" id="PTHR37305">
    <property type="entry name" value="INTEGRAL MEMBRANE PROTEIN-RELATED"/>
    <property type="match status" value="1"/>
</dbReference>
<organism evidence="2 3">
    <name type="scientific">Alteribacter lacisalsi</name>
    <dbReference type="NCBI Taxonomy" id="2045244"/>
    <lineage>
        <taxon>Bacteria</taxon>
        <taxon>Bacillati</taxon>
        <taxon>Bacillota</taxon>
        <taxon>Bacilli</taxon>
        <taxon>Bacillales</taxon>
        <taxon>Bacillaceae</taxon>
        <taxon>Alteribacter</taxon>
    </lineage>
</organism>
<dbReference type="PANTHER" id="PTHR37305:SF1">
    <property type="entry name" value="MEMBRANE PROTEIN"/>
    <property type="match status" value="1"/>
</dbReference>
<dbReference type="Pfam" id="PF12679">
    <property type="entry name" value="ABC2_membrane_2"/>
    <property type="match status" value="1"/>
</dbReference>
<sequence>MISLLQNEWTKLWSKKQPWIFLGVLLVISIGVAILFQTFGAQDGAAGGEDWEAGLQMEIQQQEQIIAETEEDWERDMAEQRIDDNEAMLAAGVNPNETSNVTFLNEGLFMGTMFITLFSVITASTIVSSEQDNGTLKHLFVRPFERWQFLLAKFLTVILFGIVMIITVVSAKFLIGTILFGTGSFDTPVGEFGMNGMIFAPVSELLPQKLGLYFLNMLMFVVFAFSISILFKSQTLAVGIGIFILFGTNVLGAVTPLLQDYFWYPYVFLPHMSLQSYVAVDEIMPGVGIGFSLTVLAVYAVVFLGAATAFFQKRDLA</sequence>
<feature type="transmembrane region" description="Helical" evidence="1">
    <location>
        <begin position="150"/>
        <end position="175"/>
    </location>
</feature>
<evidence type="ECO:0008006" key="4">
    <source>
        <dbReference type="Google" id="ProtNLM"/>
    </source>
</evidence>
<keyword evidence="1" id="KW-0812">Transmembrane</keyword>
<accession>A0A2W0H736</accession>
<evidence type="ECO:0000313" key="2">
    <source>
        <dbReference type="EMBL" id="PYZ96546.1"/>
    </source>
</evidence>
<evidence type="ECO:0000313" key="3">
    <source>
        <dbReference type="Proteomes" id="UP000248066"/>
    </source>
</evidence>
<keyword evidence="1" id="KW-0472">Membrane</keyword>
<dbReference type="EMBL" id="PDOF01000002">
    <property type="protein sequence ID" value="PYZ96546.1"/>
    <property type="molecule type" value="Genomic_DNA"/>
</dbReference>